<comment type="similarity">
    <text evidence="8 9">Belongs to the TonB-dependent receptor family.</text>
</comment>
<dbReference type="InterPro" id="IPR012910">
    <property type="entry name" value="Plug_dom"/>
</dbReference>
<dbReference type="InterPro" id="IPR037066">
    <property type="entry name" value="Plug_dom_sf"/>
</dbReference>
<name>A0A0A2LV87_9FLAO</name>
<dbReference type="Gene3D" id="2.60.40.1120">
    <property type="entry name" value="Carboxypeptidase-like, regulatory domain"/>
    <property type="match status" value="1"/>
</dbReference>
<evidence type="ECO:0000256" key="4">
    <source>
        <dbReference type="ARBA" id="ARBA00022692"/>
    </source>
</evidence>
<keyword evidence="7 8" id="KW-0998">Cell outer membrane</keyword>
<feature type="signal peptide" evidence="10">
    <location>
        <begin position="1"/>
        <end position="18"/>
    </location>
</feature>
<dbReference type="Gene3D" id="2.40.170.20">
    <property type="entry name" value="TonB-dependent receptor, beta-barrel domain"/>
    <property type="match status" value="1"/>
</dbReference>
<dbReference type="InterPro" id="IPR036942">
    <property type="entry name" value="Beta-barrel_TonB_sf"/>
</dbReference>
<proteinExistence type="inferred from homology"/>
<dbReference type="GO" id="GO:0015344">
    <property type="term" value="F:siderophore uptake transmembrane transporter activity"/>
    <property type="evidence" value="ECO:0007669"/>
    <property type="project" value="TreeGrafter"/>
</dbReference>
<dbReference type="GO" id="GO:0009279">
    <property type="term" value="C:cell outer membrane"/>
    <property type="evidence" value="ECO:0007669"/>
    <property type="project" value="UniProtKB-SubCell"/>
</dbReference>
<evidence type="ECO:0000313" key="13">
    <source>
        <dbReference type="EMBL" id="KGO83216.1"/>
    </source>
</evidence>
<evidence type="ECO:0000256" key="7">
    <source>
        <dbReference type="ARBA" id="ARBA00023237"/>
    </source>
</evidence>
<evidence type="ECO:0000256" key="3">
    <source>
        <dbReference type="ARBA" id="ARBA00022452"/>
    </source>
</evidence>
<dbReference type="PROSITE" id="PS52016">
    <property type="entry name" value="TONB_DEPENDENT_REC_3"/>
    <property type="match status" value="1"/>
</dbReference>
<evidence type="ECO:0000256" key="8">
    <source>
        <dbReference type="PROSITE-ProRule" id="PRU01360"/>
    </source>
</evidence>
<dbReference type="Gene3D" id="2.170.130.10">
    <property type="entry name" value="TonB-dependent receptor, plug domain"/>
    <property type="match status" value="1"/>
</dbReference>
<comment type="caution">
    <text evidence="13">The sequence shown here is derived from an EMBL/GenBank/DDBJ whole genome shotgun (WGS) entry which is preliminary data.</text>
</comment>
<keyword evidence="13" id="KW-0675">Receptor</keyword>
<dbReference type="InterPro" id="IPR039426">
    <property type="entry name" value="TonB-dep_rcpt-like"/>
</dbReference>
<protein>
    <submittedName>
        <fullName evidence="13">Colicin I receptor</fullName>
    </submittedName>
</protein>
<evidence type="ECO:0000256" key="6">
    <source>
        <dbReference type="ARBA" id="ARBA00023136"/>
    </source>
</evidence>
<accession>A0A0A2LV87</accession>
<comment type="subcellular location">
    <subcellularLocation>
        <location evidence="1 8">Cell outer membrane</location>
        <topology evidence="1 8">Multi-pass membrane protein</topology>
    </subcellularLocation>
</comment>
<dbReference type="STRING" id="1406840.Q763_04195"/>
<organism evidence="13 14">
    <name type="scientific">Flavobacterium beibuense F44-8</name>
    <dbReference type="NCBI Taxonomy" id="1406840"/>
    <lineage>
        <taxon>Bacteria</taxon>
        <taxon>Pseudomonadati</taxon>
        <taxon>Bacteroidota</taxon>
        <taxon>Flavobacteriia</taxon>
        <taxon>Flavobacteriales</taxon>
        <taxon>Flavobacteriaceae</taxon>
        <taxon>Flavobacterium</taxon>
    </lineage>
</organism>
<keyword evidence="6 8" id="KW-0472">Membrane</keyword>
<keyword evidence="10" id="KW-0732">Signal</keyword>
<dbReference type="eggNOG" id="COG4771">
    <property type="taxonomic scope" value="Bacteria"/>
</dbReference>
<evidence type="ECO:0000256" key="9">
    <source>
        <dbReference type="RuleBase" id="RU003357"/>
    </source>
</evidence>
<feature type="chain" id="PRO_5002002452" evidence="10">
    <location>
        <begin position="19"/>
        <end position="784"/>
    </location>
</feature>
<dbReference type="Pfam" id="PF13715">
    <property type="entry name" value="CarbopepD_reg_2"/>
    <property type="match status" value="1"/>
</dbReference>
<evidence type="ECO:0000256" key="2">
    <source>
        <dbReference type="ARBA" id="ARBA00022448"/>
    </source>
</evidence>
<evidence type="ECO:0000256" key="10">
    <source>
        <dbReference type="SAM" id="SignalP"/>
    </source>
</evidence>
<dbReference type="SUPFAM" id="SSF56935">
    <property type="entry name" value="Porins"/>
    <property type="match status" value="1"/>
</dbReference>
<reference evidence="13 14" key="1">
    <citation type="submission" date="2013-09" db="EMBL/GenBank/DDBJ databases">
        <authorList>
            <person name="Zeng Z."/>
            <person name="Chen C."/>
        </authorList>
    </citation>
    <scope>NUCLEOTIDE SEQUENCE [LARGE SCALE GENOMIC DNA]</scope>
    <source>
        <strain evidence="13 14">F44-8</strain>
    </source>
</reference>
<dbReference type="EMBL" id="JRLV01000004">
    <property type="protein sequence ID" value="KGO83216.1"/>
    <property type="molecule type" value="Genomic_DNA"/>
</dbReference>
<sequence>MKKLIYSSLILSCFFSWAQEEASALPQGKVSTPVVKTQGTGTVKGQITEKGNPLPFASVHVKETGYGISADENGKYSFKLPEGNYTIIVSSVGYKTKERNISITANTDTVLNVDVESSSLNLDQVVITASRTQQRRQEAPVIVTVTNSAILQKTESISLSEGLNFQPGLRMETNCQNCGFSQVRMNGLDGAYSQILLDSRPVFSALNGIYGLDQIPANMIERIEVVRGGGSALYGSNAIAGTINIITKDPVENNFEVNSHFGLIDGKQPDKALSLNGTVLNEDLTLGLQFFGMLRDRNPYDANDDGFTEITRMENRTFGFKAFHRYLNRRKLTIDFHTINEFRRGGNELDLQPFQSDITEQIRSKMTGCGLTYEFTNENLDNSFSLYANAQQSKNENFYGGRVDDAFGNIDYEESIRGFGNTQVTTYITGGQWIHTQPGFLGGRGTFTTGAEYKSEHMTDRKPGYNAFVDQQLNILGIYAQEEWQVNKRLKLLGGLRADFHNAAQEDVIINPRVNILYDIKKNLQWRTSYAKGFRAPQVFSEDIHARIAAGEVSLIRLSDGLKSETSHSFLTSLDWSKVTEHLEAGATFELFYTRLNNPFILEQVEETIWEKRNGAGANVYGINLEGKLAPHEQWQFQAGVTLQKAMYEKAVDWSDTANNTNKNFFRSPNFYGNMIATYAPVKHFQNNLTTVYTGSMYVPHYAGYIASDELYKSKDFFEVSWKSSYTFDLQDGFQLQASAGIQNIFNAYQKDFDLGTNRDASYIYGPGRPRTIFVGLKIGTNLL</sequence>
<keyword evidence="5 9" id="KW-0798">TonB box</keyword>
<dbReference type="GO" id="GO:0044718">
    <property type="term" value="P:siderophore transmembrane transport"/>
    <property type="evidence" value="ECO:0007669"/>
    <property type="project" value="TreeGrafter"/>
</dbReference>
<feature type="domain" description="TonB-dependent receptor plug" evidence="12">
    <location>
        <begin position="136"/>
        <end position="242"/>
    </location>
</feature>
<dbReference type="PANTHER" id="PTHR30069">
    <property type="entry name" value="TONB-DEPENDENT OUTER MEMBRANE RECEPTOR"/>
    <property type="match status" value="1"/>
</dbReference>
<evidence type="ECO:0000256" key="1">
    <source>
        <dbReference type="ARBA" id="ARBA00004571"/>
    </source>
</evidence>
<dbReference type="SUPFAM" id="SSF49464">
    <property type="entry name" value="Carboxypeptidase regulatory domain-like"/>
    <property type="match status" value="1"/>
</dbReference>
<gene>
    <name evidence="13" type="ORF">Q763_04195</name>
</gene>
<feature type="domain" description="TonB-dependent receptor-like beta-barrel" evidence="11">
    <location>
        <begin position="323"/>
        <end position="745"/>
    </location>
</feature>
<dbReference type="Proteomes" id="UP000030129">
    <property type="component" value="Unassembled WGS sequence"/>
</dbReference>
<dbReference type="Pfam" id="PF07715">
    <property type="entry name" value="Plug"/>
    <property type="match status" value="1"/>
</dbReference>
<dbReference type="AlphaFoldDB" id="A0A0A2LV87"/>
<dbReference type="PANTHER" id="PTHR30069:SF57">
    <property type="entry name" value="TONB-DEPENDENT RECEPTOR"/>
    <property type="match status" value="1"/>
</dbReference>
<dbReference type="InterPro" id="IPR000531">
    <property type="entry name" value="Beta-barrel_TonB"/>
</dbReference>
<dbReference type="RefSeq" id="WP_035131513.1">
    <property type="nucleotide sequence ID" value="NZ_JRLV01000004.1"/>
</dbReference>
<keyword evidence="3 8" id="KW-1134">Transmembrane beta strand</keyword>
<keyword evidence="4 8" id="KW-0812">Transmembrane</keyword>
<evidence type="ECO:0000259" key="12">
    <source>
        <dbReference type="Pfam" id="PF07715"/>
    </source>
</evidence>
<dbReference type="Pfam" id="PF00593">
    <property type="entry name" value="TonB_dep_Rec_b-barrel"/>
    <property type="match status" value="1"/>
</dbReference>
<evidence type="ECO:0000313" key="14">
    <source>
        <dbReference type="Proteomes" id="UP000030129"/>
    </source>
</evidence>
<evidence type="ECO:0000259" key="11">
    <source>
        <dbReference type="Pfam" id="PF00593"/>
    </source>
</evidence>
<keyword evidence="14" id="KW-1185">Reference proteome</keyword>
<evidence type="ECO:0000256" key="5">
    <source>
        <dbReference type="ARBA" id="ARBA00023077"/>
    </source>
</evidence>
<dbReference type="InterPro" id="IPR008969">
    <property type="entry name" value="CarboxyPept-like_regulatory"/>
</dbReference>
<keyword evidence="2 8" id="KW-0813">Transport</keyword>